<evidence type="ECO:0000259" key="6">
    <source>
        <dbReference type="Pfam" id="PF18265"/>
    </source>
</evidence>
<feature type="domain" description="PDZ" evidence="5">
    <location>
        <begin position="130"/>
        <end position="185"/>
    </location>
</feature>
<dbReference type="EMBL" id="WNWS01000323">
    <property type="protein sequence ID" value="KAE9970683.1"/>
    <property type="molecule type" value="Genomic_DNA"/>
</dbReference>
<dbReference type="Gene3D" id="2.30.42.10">
    <property type="match status" value="1"/>
</dbReference>
<dbReference type="AlphaFoldDB" id="A0A8H3UK64"/>
<dbReference type="InterPro" id="IPR035269">
    <property type="entry name" value="PSMD9"/>
</dbReference>
<dbReference type="Proteomes" id="UP000447873">
    <property type="component" value="Unassembled WGS sequence"/>
</dbReference>
<dbReference type="Pfam" id="PF18265">
    <property type="entry name" value="Nas2_N"/>
    <property type="match status" value="1"/>
</dbReference>
<evidence type="ECO:0000256" key="3">
    <source>
        <dbReference type="ARBA" id="ARBA00068021"/>
    </source>
</evidence>
<dbReference type="FunFam" id="2.30.42.10:FF:000107">
    <property type="entry name" value="26S proteasome non-ATPase regulatory subunit 9"/>
    <property type="match status" value="1"/>
</dbReference>
<dbReference type="SUPFAM" id="SSF50156">
    <property type="entry name" value="PDZ domain-like"/>
    <property type="match status" value="1"/>
</dbReference>
<protein>
    <recommendedName>
        <fullName evidence="3">Probable 26S proteasome regulatory subunit p27</fullName>
    </recommendedName>
</protein>
<dbReference type="InterPro" id="IPR041489">
    <property type="entry name" value="PDZ_6"/>
</dbReference>
<dbReference type="Gene3D" id="6.10.140.1710">
    <property type="match status" value="1"/>
</dbReference>
<dbReference type="InterPro" id="IPR040815">
    <property type="entry name" value="Nas2_N"/>
</dbReference>
<feature type="domain" description="Nas2 N-terminal" evidence="6">
    <location>
        <begin position="16"/>
        <end position="92"/>
    </location>
</feature>
<organism evidence="7 8">
    <name type="scientific">Venturia inaequalis</name>
    <name type="common">Apple scab fungus</name>
    <dbReference type="NCBI Taxonomy" id="5025"/>
    <lineage>
        <taxon>Eukaryota</taxon>
        <taxon>Fungi</taxon>
        <taxon>Dikarya</taxon>
        <taxon>Ascomycota</taxon>
        <taxon>Pezizomycotina</taxon>
        <taxon>Dothideomycetes</taxon>
        <taxon>Pleosporomycetidae</taxon>
        <taxon>Venturiales</taxon>
        <taxon>Venturiaceae</taxon>
        <taxon>Venturia</taxon>
    </lineage>
</organism>
<feature type="region of interest" description="Disordered" evidence="4">
    <location>
        <begin position="98"/>
        <end position="123"/>
    </location>
</feature>
<sequence length="261" mass="28047">MNGHSNGVTTDKLSFNELMAEKARLEGELTSLGAVLESHGVTMQTGLTTFDGFPRADIDVPQIRTTRARIIHLRNDYKALMSRLEVVIQQRFADMASEPAPAATSSPSVPVHSSTPQSAQATSSTPFAKVNAVLSGSPAADSGLQVGDEVTCLGSATWLNHDKLSKVAEIVAQSEGRPIAVSILRGSESQQLTLTPRSNWGGRGGIVAERHSCQQIHDYICNFKDIPASCSDKAIGSFALIPNKHLAGVRQWVLLSLWLFQ</sequence>
<dbReference type="Pfam" id="PF17820">
    <property type="entry name" value="PDZ_6"/>
    <property type="match status" value="1"/>
</dbReference>
<evidence type="ECO:0000256" key="2">
    <source>
        <dbReference type="ARBA" id="ARBA00023186"/>
    </source>
</evidence>
<evidence type="ECO:0000313" key="7">
    <source>
        <dbReference type="EMBL" id="KAE9970683.1"/>
    </source>
</evidence>
<gene>
    <name evidence="7" type="ORF">EG328_006108</name>
</gene>
<evidence type="ECO:0000256" key="4">
    <source>
        <dbReference type="SAM" id="MobiDB-lite"/>
    </source>
</evidence>
<reference evidence="7 8" key="1">
    <citation type="submission" date="2018-12" db="EMBL/GenBank/DDBJ databases">
        <title>Venturia inaequalis Genome Resource.</title>
        <authorList>
            <person name="Lichtner F.J."/>
        </authorList>
    </citation>
    <scope>NUCLEOTIDE SEQUENCE [LARGE SCALE GENOMIC DNA]</scope>
    <source>
        <strain evidence="7 8">120213</strain>
    </source>
</reference>
<dbReference type="GO" id="GO:0005634">
    <property type="term" value="C:nucleus"/>
    <property type="evidence" value="ECO:0007669"/>
    <property type="project" value="TreeGrafter"/>
</dbReference>
<proteinExistence type="inferred from homology"/>
<evidence type="ECO:0000256" key="1">
    <source>
        <dbReference type="ARBA" id="ARBA00005256"/>
    </source>
</evidence>
<dbReference type="PANTHER" id="PTHR12651:SF1">
    <property type="entry name" value="26S PROTEASOME NON-ATPASE REGULATORY SUBUNIT 9"/>
    <property type="match status" value="1"/>
</dbReference>
<dbReference type="InterPro" id="IPR036034">
    <property type="entry name" value="PDZ_sf"/>
</dbReference>
<evidence type="ECO:0000259" key="5">
    <source>
        <dbReference type="Pfam" id="PF17820"/>
    </source>
</evidence>
<name>A0A8H3UK64_VENIN</name>
<comment type="caution">
    <text evidence="7">The sequence shown here is derived from an EMBL/GenBank/DDBJ whole genome shotgun (WGS) entry which is preliminary data.</text>
</comment>
<dbReference type="GO" id="GO:0070682">
    <property type="term" value="P:proteasome regulatory particle assembly"/>
    <property type="evidence" value="ECO:0007669"/>
    <property type="project" value="InterPro"/>
</dbReference>
<evidence type="ECO:0000313" key="8">
    <source>
        <dbReference type="Proteomes" id="UP000447873"/>
    </source>
</evidence>
<dbReference type="GO" id="GO:0005737">
    <property type="term" value="C:cytoplasm"/>
    <property type="evidence" value="ECO:0007669"/>
    <property type="project" value="TreeGrafter"/>
</dbReference>
<dbReference type="PANTHER" id="PTHR12651">
    <property type="entry name" value="26S PROTEASOME NON-ATPASE REGULATORY SUBUNIT 9"/>
    <property type="match status" value="1"/>
</dbReference>
<accession>A0A8H3UK64</accession>
<keyword evidence="2" id="KW-0143">Chaperone</keyword>
<comment type="similarity">
    <text evidence="1">Belongs to the proteasome subunit p27 family.</text>
</comment>